<dbReference type="InterPro" id="IPR050052">
    <property type="entry name" value="ATP-dep_Clp_protease_ClpX"/>
</dbReference>
<dbReference type="RefSeq" id="WP_142835428.1">
    <property type="nucleotide sequence ID" value="NZ_VFSV01000027.1"/>
</dbReference>
<dbReference type="NCBIfam" id="NF003745">
    <property type="entry name" value="PRK05342.1"/>
    <property type="match status" value="1"/>
</dbReference>
<proteinExistence type="inferred from homology"/>
<evidence type="ECO:0000313" key="10">
    <source>
        <dbReference type="Proteomes" id="UP000318590"/>
    </source>
</evidence>
<evidence type="ECO:0000256" key="6">
    <source>
        <dbReference type="HAMAP-Rule" id="MF_00175"/>
    </source>
</evidence>
<dbReference type="OrthoDB" id="9804062at2"/>
<evidence type="ECO:0000256" key="7">
    <source>
        <dbReference type="PROSITE-ProRule" id="PRU01250"/>
    </source>
</evidence>
<dbReference type="InterPro" id="IPR003959">
    <property type="entry name" value="ATPase_AAA_core"/>
</dbReference>
<dbReference type="SMART" id="SM01086">
    <property type="entry name" value="ClpB_D2-small"/>
    <property type="match status" value="1"/>
</dbReference>
<comment type="subunit">
    <text evidence="6">Component of the ClpX-ClpP complex. Forms a hexameric ring that, in the presence of ATP, binds to fourteen ClpP subunits assembled into a disk-like structure with a central cavity, resembling the structure of eukaryotic proteasomes.</text>
</comment>
<feature type="binding site" evidence="6 7">
    <location>
        <position position="36"/>
    </location>
    <ligand>
        <name>Zn(2+)</name>
        <dbReference type="ChEBI" id="CHEBI:29105"/>
    </ligand>
</feature>
<accession>A0A547PRC6</accession>
<keyword evidence="3 6" id="KW-0862">Zinc</keyword>
<feature type="binding site" evidence="6">
    <location>
        <begin position="118"/>
        <end position="125"/>
    </location>
    <ligand>
        <name>ATP</name>
        <dbReference type="ChEBI" id="CHEBI:30616"/>
    </ligand>
</feature>
<evidence type="ECO:0000313" key="9">
    <source>
        <dbReference type="EMBL" id="TRD16693.1"/>
    </source>
</evidence>
<dbReference type="InterPro" id="IPR019489">
    <property type="entry name" value="Clp_ATPase_C"/>
</dbReference>
<keyword evidence="9" id="KW-0645">Protease</keyword>
<dbReference type="HAMAP" id="MF_00175">
    <property type="entry name" value="ClpX"/>
    <property type="match status" value="1"/>
</dbReference>
<protein>
    <recommendedName>
        <fullName evidence="6">ATP-dependent Clp protease ATP-binding subunit ClpX</fullName>
    </recommendedName>
</protein>
<dbReference type="SMART" id="SM00382">
    <property type="entry name" value="AAA"/>
    <property type="match status" value="1"/>
</dbReference>
<dbReference type="EMBL" id="VFSV01000027">
    <property type="protein sequence ID" value="TRD16693.1"/>
    <property type="molecule type" value="Genomic_DNA"/>
</dbReference>
<dbReference type="GO" id="GO:0046983">
    <property type="term" value="F:protein dimerization activity"/>
    <property type="evidence" value="ECO:0007669"/>
    <property type="project" value="UniProtKB-UniRule"/>
</dbReference>
<evidence type="ECO:0000256" key="1">
    <source>
        <dbReference type="ARBA" id="ARBA00022723"/>
    </source>
</evidence>
<evidence type="ECO:0000256" key="5">
    <source>
        <dbReference type="ARBA" id="ARBA00023186"/>
    </source>
</evidence>
<dbReference type="GO" id="GO:0051603">
    <property type="term" value="P:proteolysis involved in protein catabolic process"/>
    <property type="evidence" value="ECO:0007669"/>
    <property type="project" value="TreeGrafter"/>
</dbReference>
<evidence type="ECO:0000256" key="2">
    <source>
        <dbReference type="ARBA" id="ARBA00022741"/>
    </source>
</evidence>
<dbReference type="SMART" id="SM00994">
    <property type="entry name" value="zf-C4_ClpX"/>
    <property type="match status" value="1"/>
</dbReference>
<dbReference type="GO" id="GO:0140662">
    <property type="term" value="F:ATP-dependent protein folding chaperone"/>
    <property type="evidence" value="ECO:0007669"/>
    <property type="project" value="InterPro"/>
</dbReference>
<gene>
    <name evidence="6 9" type="primary">clpX</name>
    <name evidence="9" type="ORF">FEV53_13915</name>
</gene>
<dbReference type="GO" id="GO:0051082">
    <property type="term" value="F:unfolded protein binding"/>
    <property type="evidence" value="ECO:0007669"/>
    <property type="project" value="UniProtKB-UniRule"/>
</dbReference>
<dbReference type="PROSITE" id="PS51902">
    <property type="entry name" value="CLPX_ZB"/>
    <property type="match status" value="1"/>
</dbReference>
<reference evidence="9 10" key="1">
    <citation type="submission" date="2019-06" db="EMBL/GenBank/DDBJ databases">
        <title>Paenimaribius caenipelagi gen. nov., sp. nov., isolated from a tidal flat.</title>
        <authorList>
            <person name="Yoon J.-H."/>
        </authorList>
    </citation>
    <scope>NUCLEOTIDE SEQUENCE [LARGE SCALE GENOMIC DNA]</scope>
    <source>
        <strain evidence="9 10">JBTF-M29</strain>
    </source>
</reference>
<sequence>MANTTGDSKNTLYCSFCGKSQHEVRKLIAGPTVFICDECVELCMDIIREEAKSAGLKSSEGGVPTPREICDVLDDYVIGQRMAKRVLSVAVHNHYKRLNQAGKTDIELAKSNILLIGPTGCGKTLLAQTLARILDVPFTMADATTLTEAGYVGEDVENIILKLLQASEYNVERAQRGIVYIDEVDKITRKSDNPSITRDVSGEGVQQALLKIMEGTVASVPPQGGRKHPQQEFLQVDTTNILFICGGAFAGLEKIIGQRGKGSAIGFGADVKDAEDKGIGEALHDLEPEDLLKFGLIPEFVGRLPVIATLEDLDEDALVTILTQPKNALVKQYQRLFELEDVKLTFTEEALTAIAKRAIERKTGARGLRSILEDILLNTMFELPGQDGVNEVVVNDEAATSSAAPLIIYADQPESASAG</sequence>
<dbReference type="Pfam" id="PF10431">
    <property type="entry name" value="ClpB_D2-small"/>
    <property type="match status" value="1"/>
</dbReference>
<comment type="caution">
    <text evidence="9">The sequence shown here is derived from an EMBL/GenBank/DDBJ whole genome shotgun (WGS) entry which is preliminary data.</text>
</comment>
<dbReference type="InterPro" id="IPR046425">
    <property type="entry name" value="ClpX_bact"/>
</dbReference>
<comment type="function">
    <text evidence="6">ATP-dependent specificity component of the Clp protease. It directs the protease to specific substrates. Can perform chaperone functions in the absence of ClpP.</text>
</comment>
<keyword evidence="10" id="KW-1185">Reference proteome</keyword>
<feature type="binding site" evidence="6 7">
    <location>
        <position position="39"/>
    </location>
    <ligand>
        <name>Zn(2+)</name>
        <dbReference type="ChEBI" id="CHEBI:29105"/>
    </ligand>
</feature>
<feature type="binding site" evidence="6 7">
    <location>
        <position position="17"/>
    </location>
    <ligand>
        <name>Zn(2+)</name>
        <dbReference type="ChEBI" id="CHEBI:29105"/>
    </ligand>
</feature>
<dbReference type="Proteomes" id="UP000318590">
    <property type="component" value="Unassembled WGS sequence"/>
</dbReference>
<organism evidence="9 10">
    <name type="scientific">Palleronia caenipelagi</name>
    <dbReference type="NCBI Taxonomy" id="2489174"/>
    <lineage>
        <taxon>Bacteria</taxon>
        <taxon>Pseudomonadati</taxon>
        <taxon>Pseudomonadota</taxon>
        <taxon>Alphaproteobacteria</taxon>
        <taxon>Rhodobacterales</taxon>
        <taxon>Roseobacteraceae</taxon>
        <taxon>Palleronia</taxon>
    </lineage>
</organism>
<dbReference type="InterPro" id="IPR010603">
    <property type="entry name" value="Znf_CppX_C4"/>
</dbReference>
<evidence type="ECO:0000259" key="8">
    <source>
        <dbReference type="PROSITE" id="PS51902"/>
    </source>
</evidence>
<dbReference type="PANTHER" id="PTHR48102:SF7">
    <property type="entry name" value="ATP-DEPENDENT CLP PROTEASE ATP-BINDING SUBUNIT CLPX-LIKE, MITOCHONDRIAL"/>
    <property type="match status" value="1"/>
</dbReference>
<dbReference type="Gene3D" id="3.40.50.300">
    <property type="entry name" value="P-loop containing nucleotide triphosphate hydrolases"/>
    <property type="match status" value="1"/>
</dbReference>
<dbReference type="SUPFAM" id="SSF57716">
    <property type="entry name" value="Glucocorticoid receptor-like (DNA-binding domain)"/>
    <property type="match status" value="1"/>
</dbReference>
<dbReference type="Gene3D" id="6.20.220.10">
    <property type="entry name" value="ClpX chaperone, C4-type zinc finger domain"/>
    <property type="match status" value="1"/>
</dbReference>
<keyword evidence="4 6" id="KW-0067">ATP-binding</keyword>
<dbReference type="SUPFAM" id="SSF52540">
    <property type="entry name" value="P-loop containing nucleoside triphosphate hydrolases"/>
    <property type="match status" value="1"/>
</dbReference>
<dbReference type="GO" id="GO:0008270">
    <property type="term" value="F:zinc ion binding"/>
    <property type="evidence" value="ECO:0007669"/>
    <property type="project" value="UniProtKB-UniRule"/>
</dbReference>
<keyword evidence="1 6" id="KW-0479">Metal-binding</keyword>
<dbReference type="FunFam" id="1.10.8.60:FF:000002">
    <property type="entry name" value="ATP-dependent Clp protease ATP-binding subunit ClpX"/>
    <property type="match status" value="1"/>
</dbReference>
<keyword evidence="5 6" id="KW-0143">Chaperone</keyword>
<name>A0A547PRC6_9RHOB</name>
<dbReference type="Gene3D" id="1.10.8.60">
    <property type="match status" value="1"/>
</dbReference>
<feature type="domain" description="ClpX-type ZB" evidence="8">
    <location>
        <begin position="2"/>
        <end position="55"/>
    </location>
</feature>
<evidence type="ECO:0000256" key="3">
    <source>
        <dbReference type="ARBA" id="ARBA00022833"/>
    </source>
</evidence>
<dbReference type="GO" id="GO:0051301">
    <property type="term" value="P:cell division"/>
    <property type="evidence" value="ECO:0007669"/>
    <property type="project" value="TreeGrafter"/>
</dbReference>
<evidence type="ECO:0000256" key="4">
    <source>
        <dbReference type="ARBA" id="ARBA00022840"/>
    </source>
</evidence>
<dbReference type="InterPro" id="IPR059188">
    <property type="entry name" value="Znf_CLPX-like"/>
</dbReference>
<feature type="binding site" evidence="6 7">
    <location>
        <position position="14"/>
    </location>
    <ligand>
        <name>Zn(2+)</name>
        <dbReference type="ChEBI" id="CHEBI:29105"/>
    </ligand>
</feature>
<dbReference type="InterPro" id="IPR038366">
    <property type="entry name" value="Znf_CppX_C4_sf"/>
</dbReference>
<comment type="similarity">
    <text evidence="6 7">Belongs to the ClpX chaperone family.</text>
</comment>
<dbReference type="GO" id="GO:0005524">
    <property type="term" value="F:ATP binding"/>
    <property type="evidence" value="ECO:0007669"/>
    <property type="project" value="UniProtKB-UniRule"/>
</dbReference>
<dbReference type="NCBIfam" id="TIGR00382">
    <property type="entry name" value="clpX"/>
    <property type="match status" value="1"/>
</dbReference>
<dbReference type="AlphaFoldDB" id="A0A547PRC6"/>
<dbReference type="InterPro" id="IPR004487">
    <property type="entry name" value="Clp_protease_ATP-bd_su_ClpX"/>
</dbReference>
<dbReference type="Pfam" id="PF07724">
    <property type="entry name" value="AAA_2"/>
    <property type="match status" value="1"/>
</dbReference>
<dbReference type="PANTHER" id="PTHR48102">
    <property type="entry name" value="ATP-DEPENDENT CLP PROTEASE ATP-BINDING SUBUNIT CLPX-LIKE, MITOCHONDRIAL-RELATED"/>
    <property type="match status" value="1"/>
</dbReference>
<dbReference type="CDD" id="cd19497">
    <property type="entry name" value="RecA-like_ClpX"/>
    <property type="match status" value="1"/>
</dbReference>
<dbReference type="InterPro" id="IPR003593">
    <property type="entry name" value="AAA+_ATPase"/>
</dbReference>
<dbReference type="GO" id="GO:0016887">
    <property type="term" value="F:ATP hydrolysis activity"/>
    <property type="evidence" value="ECO:0007669"/>
    <property type="project" value="InterPro"/>
</dbReference>
<dbReference type="FunFam" id="3.40.50.300:FF:000005">
    <property type="entry name" value="ATP-dependent Clp protease ATP-binding subunit ClpX"/>
    <property type="match status" value="1"/>
</dbReference>
<keyword evidence="9" id="KW-0378">Hydrolase</keyword>
<dbReference type="GO" id="GO:0009376">
    <property type="term" value="C:HslUV protease complex"/>
    <property type="evidence" value="ECO:0007669"/>
    <property type="project" value="TreeGrafter"/>
</dbReference>
<dbReference type="Pfam" id="PF06689">
    <property type="entry name" value="zf-C4_ClpX"/>
    <property type="match status" value="1"/>
</dbReference>
<dbReference type="InterPro" id="IPR027417">
    <property type="entry name" value="P-loop_NTPase"/>
</dbReference>
<dbReference type="GO" id="GO:0008233">
    <property type="term" value="F:peptidase activity"/>
    <property type="evidence" value="ECO:0007669"/>
    <property type="project" value="UniProtKB-KW"/>
</dbReference>
<keyword evidence="2 6" id="KW-0547">Nucleotide-binding</keyword>